<name>A0A9E4JS71_9GAMM</name>
<dbReference type="Proteomes" id="UP000886674">
    <property type="component" value="Unassembled WGS sequence"/>
</dbReference>
<dbReference type="GO" id="GO:0003677">
    <property type="term" value="F:DNA binding"/>
    <property type="evidence" value="ECO:0007669"/>
    <property type="project" value="InterPro"/>
</dbReference>
<dbReference type="SMART" id="SM00530">
    <property type="entry name" value="HTH_XRE"/>
    <property type="match status" value="1"/>
</dbReference>
<accession>A0A9E4JS71</accession>
<gene>
    <name evidence="1" type="ORF">JAY77_21480</name>
</gene>
<dbReference type="AlphaFoldDB" id="A0A9E4JS71"/>
<dbReference type="Pfam" id="PF01381">
    <property type="entry name" value="HTH_3"/>
    <property type="match status" value="1"/>
</dbReference>
<sequence>MAIRSSKDLGATIRRARKEQKLKQTDLAMRASLRQPLISELENGTTNATMDTVLKVLAALKLDLTVVPRRKASFDPTEY</sequence>
<dbReference type="InterPro" id="IPR001387">
    <property type="entry name" value="Cro/C1-type_HTH"/>
</dbReference>
<dbReference type="PROSITE" id="PS50943">
    <property type="entry name" value="HTH_CROC1"/>
    <property type="match status" value="1"/>
</dbReference>
<dbReference type="Gene3D" id="1.10.260.40">
    <property type="entry name" value="lambda repressor-like DNA-binding domains"/>
    <property type="match status" value="1"/>
</dbReference>
<reference evidence="1" key="1">
    <citation type="journal article" date="2021" name="Proc. Natl. Acad. Sci. U.S.A.">
        <title>Global biogeography of chemosynthetic symbionts reveals both localized and globally distributed symbiont groups. .</title>
        <authorList>
            <person name="Osvatic J.T."/>
            <person name="Wilkins L.G.E."/>
            <person name="Leibrecht L."/>
            <person name="Leray M."/>
            <person name="Zauner S."/>
            <person name="Polzin J."/>
            <person name="Camacho Y."/>
            <person name="Gros O."/>
            <person name="van Gils J.A."/>
            <person name="Eisen J.A."/>
            <person name="Petersen J.M."/>
            <person name="Yuen B."/>
        </authorList>
    </citation>
    <scope>NUCLEOTIDE SEQUENCE</scope>
    <source>
        <strain evidence="1">MAGclacostrist055</strain>
    </source>
</reference>
<evidence type="ECO:0000313" key="1">
    <source>
        <dbReference type="EMBL" id="MCG7980704.1"/>
    </source>
</evidence>
<protein>
    <submittedName>
        <fullName evidence="1">Helix-turn-helix domain-containing protein</fullName>
    </submittedName>
</protein>
<comment type="caution">
    <text evidence="1">The sequence shown here is derived from an EMBL/GenBank/DDBJ whole genome shotgun (WGS) entry which is preliminary data.</text>
</comment>
<dbReference type="SUPFAM" id="SSF47413">
    <property type="entry name" value="lambda repressor-like DNA-binding domains"/>
    <property type="match status" value="1"/>
</dbReference>
<proteinExistence type="predicted"/>
<dbReference type="CDD" id="cd00093">
    <property type="entry name" value="HTH_XRE"/>
    <property type="match status" value="1"/>
</dbReference>
<organism evidence="1 2">
    <name type="scientific">Candidatus Thiodiazotropha taylori</name>
    <dbReference type="NCBI Taxonomy" id="2792791"/>
    <lineage>
        <taxon>Bacteria</taxon>
        <taxon>Pseudomonadati</taxon>
        <taxon>Pseudomonadota</taxon>
        <taxon>Gammaproteobacteria</taxon>
        <taxon>Chromatiales</taxon>
        <taxon>Sedimenticolaceae</taxon>
        <taxon>Candidatus Thiodiazotropha</taxon>
    </lineage>
</organism>
<evidence type="ECO:0000313" key="2">
    <source>
        <dbReference type="Proteomes" id="UP000886674"/>
    </source>
</evidence>
<dbReference type="InterPro" id="IPR010982">
    <property type="entry name" value="Lambda_DNA-bd_dom_sf"/>
</dbReference>
<dbReference type="EMBL" id="JAEPCR010000150">
    <property type="protein sequence ID" value="MCG7980704.1"/>
    <property type="molecule type" value="Genomic_DNA"/>
</dbReference>